<sequence>MTLLAHETYGESQHFWYQESILQEHDYGLIYNHHQDWIDNLVKIILSDISPDNDTSDYFWYFGPKLENMVLMVRYKDNHFDIQINVKDFDFALHLDLIKDWKEALLMKLQEEQS</sequence>
<accession>A0A6L6G805</accession>
<evidence type="ECO:0000313" key="1">
    <source>
        <dbReference type="EMBL" id="MTD01348.1"/>
    </source>
</evidence>
<name>A0A6L6G805_STRUB</name>
<reference evidence="1 2" key="1">
    <citation type="submission" date="2019-11" db="EMBL/GenBank/DDBJ databases">
        <title>Streptococcus uberis isolated from clinical mastitis cases on a southeastern Queensland dairy.</title>
        <authorList>
            <person name="Workentine M.L."/>
            <person name="Price R."/>
            <person name="Olchowy T."/>
        </authorList>
    </citation>
    <scope>NUCLEOTIDE SEQUENCE [LARGE SCALE GENOMIC DNA]</scope>
    <source>
        <strain evidence="1 2">OLC4459-A17</strain>
    </source>
</reference>
<gene>
    <name evidence="1" type="ORF">GKS16_03540</name>
</gene>
<organism evidence="1 2">
    <name type="scientific">Streptococcus uberis</name>
    <dbReference type="NCBI Taxonomy" id="1349"/>
    <lineage>
        <taxon>Bacteria</taxon>
        <taxon>Bacillati</taxon>
        <taxon>Bacillota</taxon>
        <taxon>Bacilli</taxon>
        <taxon>Lactobacillales</taxon>
        <taxon>Streptococcaceae</taxon>
        <taxon>Streptococcus</taxon>
    </lineage>
</organism>
<dbReference type="EMBL" id="WLXI01000035">
    <property type="protein sequence ID" value="MTD01348.1"/>
    <property type="molecule type" value="Genomic_DNA"/>
</dbReference>
<dbReference type="AlphaFoldDB" id="A0A6L6G805"/>
<dbReference type="Proteomes" id="UP000483839">
    <property type="component" value="Unassembled WGS sequence"/>
</dbReference>
<dbReference type="RefSeq" id="WP_154617327.1">
    <property type="nucleotide sequence ID" value="NZ_JADFAY010000003.1"/>
</dbReference>
<protein>
    <submittedName>
        <fullName evidence="1">Uncharacterized protein</fullName>
    </submittedName>
</protein>
<evidence type="ECO:0000313" key="2">
    <source>
        <dbReference type="Proteomes" id="UP000483839"/>
    </source>
</evidence>
<proteinExistence type="predicted"/>
<comment type="caution">
    <text evidence="1">The sequence shown here is derived from an EMBL/GenBank/DDBJ whole genome shotgun (WGS) entry which is preliminary data.</text>
</comment>